<dbReference type="EMBL" id="AWXZ01000031">
    <property type="protein sequence ID" value="ESR24527.1"/>
    <property type="molecule type" value="Genomic_DNA"/>
</dbReference>
<keyword evidence="7" id="KW-0732">Signal</keyword>
<gene>
    <name evidence="9" type="ORF">N177_2361</name>
</gene>
<dbReference type="NCBIfam" id="NF033103">
    <property type="entry name" value="bla_class_A"/>
    <property type="match status" value="1"/>
</dbReference>
<comment type="caution">
    <text evidence="9">The sequence shown here is derived from an EMBL/GenBank/DDBJ whole genome shotgun (WGS) entry which is preliminary data.</text>
</comment>
<evidence type="ECO:0000256" key="1">
    <source>
        <dbReference type="ARBA" id="ARBA00001526"/>
    </source>
</evidence>
<comment type="similarity">
    <text evidence="2 6">Belongs to the class-A beta-lactamase family.</text>
</comment>
<evidence type="ECO:0000256" key="2">
    <source>
        <dbReference type="ARBA" id="ARBA00009009"/>
    </source>
</evidence>
<feature type="chain" id="PRO_5004728242" description="Beta-lactamase" evidence="7">
    <location>
        <begin position="24"/>
        <end position="287"/>
    </location>
</feature>
<comment type="catalytic activity">
    <reaction evidence="1 6">
        <text>a beta-lactam + H2O = a substituted beta-amino acid</text>
        <dbReference type="Rhea" id="RHEA:20401"/>
        <dbReference type="ChEBI" id="CHEBI:15377"/>
        <dbReference type="ChEBI" id="CHEBI:35627"/>
        <dbReference type="ChEBI" id="CHEBI:140347"/>
        <dbReference type="EC" id="3.5.2.6"/>
    </reaction>
</comment>
<evidence type="ECO:0000259" key="8">
    <source>
        <dbReference type="Pfam" id="PF13354"/>
    </source>
</evidence>
<sequence>MRPLYSLPLAALALAAGLISARAETVVEAAERLETELGGRIGVVLREQDGALVATYRADERFPLGSTFKVLACGALLARVDAGEDDLDRMIEYGREELVTYSPVTEKHAGQGMTLRDLCHATITLSDNTAGNLVLESIGGPEGLTEFLRQAGDEVTRLDRWETELNEGRPGDPRDTTSPEAILATLERLLFGELLSPSSRRQLEDWMIADQVADALIRSSLPDDWNIGDKTGAGGRGTRAIVAVIRPPESSPWLAAIYLTGNEADLDTRNRVVAEIGAVMIDTIASR</sequence>
<dbReference type="InterPro" id="IPR000871">
    <property type="entry name" value="Beta-lactam_class-A"/>
</dbReference>
<keyword evidence="4 6" id="KW-0378">Hydrolase</keyword>
<reference evidence="9 10" key="1">
    <citation type="journal article" date="2014" name="Genome Announc.">
        <title>Draft Genome Sequence of Lutibaculum baratangense Strain AMV1T, Isolated from a Mud Volcano in Andamans, India.</title>
        <authorList>
            <person name="Singh A."/>
            <person name="Sreenivas A."/>
            <person name="Sathyanarayana Reddy G."/>
            <person name="Pinnaka A.K."/>
            <person name="Shivaji S."/>
        </authorList>
    </citation>
    <scope>NUCLEOTIDE SEQUENCE [LARGE SCALE GENOMIC DNA]</scope>
    <source>
        <strain evidence="9 10">AMV1</strain>
    </source>
</reference>
<dbReference type="PROSITE" id="PS00146">
    <property type="entry name" value="BETA_LACTAMASE_A"/>
    <property type="match status" value="1"/>
</dbReference>
<evidence type="ECO:0000256" key="5">
    <source>
        <dbReference type="ARBA" id="ARBA00023251"/>
    </source>
</evidence>
<dbReference type="PATRIC" id="fig|631454.5.peg.2329"/>
<dbReference type="GO" id="GO:0046677">
    <property type="term" value="P:response to antibiotic"/>
    <property type="evidence" value="ECO:0007669"/>
    <property type="project" value="UniProtKB-UniRule"/>
</dbReference>
<dbReference type="SUPFAM" id="SSF56601">
    <property type="entry name" value="beta-lactamase/transpeptidase-like"/>
    <property type="match status" value="1"/>
</dbReference>
<dbReference type="InterPro" id="IPR045155">
    <property type="entry name" value="Beta-lactam_cat"/>
</dbReference>
<keyword evidence="10" id="KW-1185">Reference proteome</keyword>
<dbReference type="EC" id="3.5.2.6" evidence="3 6"/>
<proteinExistence type="inferred from homology"/>
<dbReference type="PANTHER" id="PTHR35333">
    <property type="entry name" value="BETA-LACTAMASE"/>
    <property type="match status" value="1"/>
</dbReference>
<evidence type="ECO:0000256" key="3">
    <source>
        <dbReference type="ARBA" id="ARBA00012865"/>
    </source>
</evidence>
<dbReference type="InterPro" id="IPR012338">
    <property type="entry name" value="Beta-lactam/transpept-like"/>
</dbReference>
<dbReference type="STRING" id="631454.N177_2361"/>
<dbReference type="Proteomes" id="UP000017819">
    <property type="component" value="Unassembled WGS sequence"/>
</dbReference>
<dbReference type="GO" id="GO:0030655">
    <property type="term" value="P:beta-lactam antibiotic catabolic process"/>
    <property type="evidence" value="ECO:0007669"/>
    <property type="project" value="InterPro"/>
</dbReference>
<dbReference type="OrthoDB" id="9784149at2"/>
<dbReference type="RefSeq" id="WP_023432490.1">
    <property type="nucleotide sequence ID" value="NZ_AWXZ01000031.1"/>
</dbReference>
<feature type="domain" description="Beta-lactamase class A catalytic" evidence="8">
    <location>
        <begin position="43"/>
        <end position="258"/>
    </location>
</feature>
<evidence type="ECO:0000256" key="6">
    <source>
        <dbReference type="RuleBase" id="RU361140"/>
    </source>
</evidence>
<dbReference type="InterPro" id="IPR023650">
    <property type="entry name" value="Beta-lactam_class-A_AS"/>
</dbReference>
<dbReference type="PRINTS" id="PR00118">
    <property type="entry name" value="BLACTAMASEA"/>
</dbReference>
<dbReference type="Pfam" id="PF13354">
    <property type="entry name" value="Beta-lactamase2"/>
    <property type="match status" value="1"/>
</dbReference>
<keyword evidence="5 6" id="KW-0046">Antibiotic resistance</keyword>
<organism evidence="9 10">
    <name type="scientific">Lutibaculum baratangense AMV1</name>
    <dbReference type="NCBI Taxonomy" id="631454"/>
    <lineage>
        <taxon>Bacteria</taxon>
        <taxon>Pseudomonadati</taxon>
        <taxon>Pseudomonadota</taxon>
        <taxon>Alphaproteobacteria</taxon>
        <taxon>Hyphomicrobiales</taxon>
        <taxon>Tepidamorphaceae</taxon>
        <taxon>Lutibaculum</taxon>
    </lineage>
</organism>
<evidence type="ECO:0000313" key="10">
    <source>
        <dbReference type="Proteomes" id="UP000017819"/>
    </source>
</evidence>
<evidence type="ECO:0000256" key="4">
    <source>
        <dbReference type="ARBA" id="ARBA00022801"/>
    </source>
</evidence>
<name>V4QXR4_9HYPH</name>
<dbReference type="AlphaFoldDB" id="V4QXR4"/>
<dbReference type="GO" id="GO:0008800">
    <property type="term" value="F:beta-lactamase activity"/>
    <property type="evidence" value="ECO:0007669"/>
    <property type="project" value="UniProtKB-UniRule"/>
</dbReference>
<protein>
    <recommendedName>
        <fullName evidence="3 6">Beta-lactamase</fullName>
        <ecNumber evidence="3 6">3.5.2.6</ecNumber>
    </recommendedName>
</protein>
<evidence type="ECO:0000256" key="7">
    <source>
        <dbReference type="SAM" id="SignalP"/>
    </source>
</evidence>
<dbReference type="eggNOG" id="COG2367">
    <property type="taxonomic scope" value="Bacteria"/>
</dbReference>
<dbReference type="Gene3D" id="3.40.710.10">
    <property type="entry name" value="DD-peptidase/beta-lactamase superfamily"/>
    <property type="match status" value="1"/>
</dbReference>
<feature type="signal peptide" evidence="7">
    <location>
        <begin position="1"/>
        <end position="23"/>
    </location>
</feature>
<accession>V4QXR4</accession>
<dbReference type="PANTHER" id="PTHR35333:SF3">
    <property type="entry name" value="BETA-LACTAMASE-TYPE TRANSPEPTIDASE FOLD CONTAINING PROTEIN"/>
    <property type="match status" value="1"/>
</dbReference>
<evidence type="ECO:0000313" key="9">
    <source>
        <dbReference type="EMBL" id="ESR24527.1"/>
    </source>
</evidence>